<gene>
    <name evidence="4" type="primary">aslA</name>
    <name evidence="4" type="ORF">GCM10007390_38290</name>
</gene>
<comment type="similarity">
    <text evidence="1">Belongs to the sulfatase family.</text>
</comment>
<proteinExistence type="inferred from homology"/>
<organism evidence="4 5">
    <name type="scientific">Persicitalea jodogahamensis</name>
    <dbReference type="NCBI Taxonomy" id="402147"/>
    <lineage>
        <taxon>Bacteria</taxon>
        <taxon>Pseudomonadati</taxon>
        <taxon>Bacteroidota</taxon>
        <taxon>Cytophagia</taxon>
        <taxon>Cytophagales</taxon>
        <taxon>Spirosomataceae</taxon>
        <taxon>Persicitalea</taxon>
    </lineage>
</organism>
<evidence type="ECO:0000313" key="4">
    <source>
        <dbReference type="EMBL" id="GHB80376.1"/>
    </source>
</evidence>
<sequence length="456" mass="51528">MSVRYFFNLVVICLTTLYGRSEAAENPQPNIIFIMADDLGYGDLGCYGQERIKTPRIDQLAKEGMRFTDFYAGATVCAPSRCSLLTGKHNGNAYVRGNYEVGHWDSYLGQLPIPEDETTIFEILKRQGYATSVYGKWAMGRAESSGAPDRHGVDDFFGYNCQRHAHSYYPYYLEGNFGQKFWQQGNTRQPGGKTYSHDVLAEKALDFIKANKDTTFFMYVPFTIPHGPFEVPDLGIYENENWDEKLKTQAAMISRMDKDVGRIMDLLKELGIDDNTLVFFTSDNGAHGSGGTLEFFKASGPLRGKKRDLYEGGIRTPMIARWPGKIKPGSVSHFVGAFWDVMPTLAEISDTKAPGEIDGISFLPELLGKAQPAHHYLYWEFYEMDGRQALRKGKWKAVRLNLHKNFHGSPVELYNLEEDIAESNNVAEKYPEIAQDLLGLMQACHSPSDHFKFKSQ</sequence>
<reference evidence="4 5" key="1">
    <citation type="journal article" date="2014" name="Int. J. Syst. Evol. Microbiol.">
        <title>Complete genome sequence of Corynebacterium casei LMG S-19264T (=DSM 44701T), isolated from a smear-ripened cheese.</title>
        <authorList>
            <consortium name="US DOE Joint Genome Institute (JGI-PGF)"/>
            <person name="Walter F."/>
            <person name="Albersmeier A."/>
            <person name="Kalinowski J."/>
            <person name="Ruckert C."/>
        </authorList>
    </citation>
    <scope>NUCLEOTIDE SEQUENCE [LARGE SCALE GENOMIC DNA]</scope>
    <source>
        <strain evidence="4 5">KCTC 12866</strain>
    </source>
</reference>
<dbReference type="InterPro" id="IPR000917">
    <property type="entry name" value="Sulfatase_N"/>
</dbReference>
<protein>
    <submittedName>
        <fullName evidence="4">N-acetylgalactosamine-6-sulfatase</fullName>
    </submittedName>
</protein>
<name>A0A8J3GA33_9BACT</name>
<keyword evidence="2" id="KW-0378">Hydrolase</keyword>
<dbReference type="CDD" id="cd16145">
    <property type="entry name" value="ARS_like"/>
    <property type="match status" value="1"/>
</dbReference>
<dbReference type="SUPFAM" id="SSF53649">
    <property type="entry name" value="Alkaline phosphatase-like"/>
    <property type="match status" value="1"/>
</dbReference>
<dbReference type="InterPro" id="IPR017850">
    <property type="entry name" value="Alkaline_phosphatase_core_sf"/>
</dbReference>
<evidence type="ECO:0000256" key="2">
    <source>
        <dbReference type="ARBA" id="ARBA00022801"/>
    </source>
</evidence>
<comment type="caution">
    <text evidence="4">The sequence shown here is derived from an EMBL/GenBank/DDBJ whole genome shotgun (WGS) entry which is preliminary data.</text>
</comment>
<dbReference type="RefSeq" id="WP_189566223.1">
    <property type="nucleotide sequence ID" value="NZ_BMXF01000004.1"/>
</dbReference>
<dbReference type="GO" id="GO:0004065">
    <property type="term" value="F:arylsulfatase activity"/>
    <property type="evidence" value="ECO:0007669"/>
    <property type="project" value="TreeGrafter"/>
</dbReference>
<dbReference type="EMBL" id="BMXF01000004">
    <property type="protein sequence ID" value="GHB80376.1"/>
    <property type="molecule type" value="Genomic_DNA"/>
</dbReference>
<dbReference type="AlphaFoldDB" id="A0A8J3GA33"/>
<feature type="domain" description="Sulfatase N-terminal" evidence="3">
    <location>
        <begin position="29"/>
        <end position="348"/>
    </location>
</feature>
<dbReference type="PANTHER" id="PTHR42693:SF53">
    <property type="entry name" value="ENDO-4-O-SULFATASE"/>
    <property type="match status" value="1"/>
</dbReference>
<dbReference type="Gene3D" id="3.40.720.10">
    <property type="entry name" value="Alkaline Phosphatase, subunit A"/>
    <property type="match status" value="1"/>
</dbReference>
<evidence type="ECO:0000256" key="1">
    <source>
        <dbReference type="ARBA" id="ARBA00008779"/>
    </source>
</evidence>
<dbReference type="Proteomes" id="UP000598271">
    <property type="component" value="Unassembled WGS sequence"/>
</dbReference>
<evidence type="ECO:0000259" key="3">
    <source>
        <dbReference type="Pfam" id="PF00884"/>
    </source>
</evidence>
<dbReference type="Gene3D" id="3.30.1120.10">
    <property type="match status" value="1"/>
</dbReference>
<dbReference type="Pfam" id="PF00884">
    <property type="entry name" value="Sulfatase"/>
    <property type="match status" value="1"/>
</dbReference>
<dbReference type="PANTHER" id="PTHR42693">
    <property type="entry name" value="ARYLSULFATASE FAMILY MEMBER"/>
    <property type="match status" value="1"/>
</dbReference>
<accession>A0A8J3GA33</accession>
<dbReference type="InterPro" id="IPR050738">
    <property type="entry name" value="Sulfatase"/>
</dbReference>
<keyword evidence="5" id="KW-1185">Reference proteome</keyword>
<evidence type="ECO:0000313" key="5">
    <source>
        <dbReference type="Proteomes" id="UP000598271"/>
    </source>
</evidence>